<reference evidence="1" key="1">
    <citation type="submission" date="2018-01" db="EMBL/GenBank/DDBJ databases">
        <authorList>
            <person name="Mao J.F."/>
        </authorList>
    </citation>
    <scope>NUCLEOTIDE SEQUENCE</scope>
    <source>
        <strain evidence="1">Huo1</strain>
        <tissue evidence="1">Leaf</tissue>
    </source>
</reference>
<dbReference type="Proteomes" id="UP000298416">
    <property type="component" value="Unassembled WGS sequence"/>
</dbReference>
<proteinExistence type="predicted"/>
<accession>A0A8X8XJJ5</accession>
<sequence>MQTLLNQTELPLPSSTLIQLLRTVNSLQRLLKIPDDRGGSMRLEELIRDEAHKLEDTLELIDHQNLSLEIEEVESFIATLKKLELEYVKEVDTSSLSAAAAAAASTSDFSSKMVGLCDEFAKIKTEVLGRMRPDDFGVFSLDGALILIVASLLRVDYCWIVIRTSVLLGSNPDDFQELEEAGMKIAENCRCLRLMLAKVVLFLLKAEKTPEVWNKLAAYSQNSLFMVDDEILEISKNKEDLCNLDVHPWIVASDHITITDSKIEVSNVSTKTDSQNGNYDLLRNGWYWQDSTQSKESLKSNRHYIASTILECVRIKHCYEVEAYPIFHSVKLKLIQVVDCYSDDLWRLIDNDFRRPTGAAEMLKYSFHSTWDPRLLKESVTPQTQHRDIVVAVLSWTTPDSRWLSSALRGAAAEFGRTVQIGRSVFIPR</sequence>
<organism evidence="1">
    <name type="scientific">Salvia splendens</name>
    <name type="common">Scarlet sage</name>
    <dbReference type="NCBI Taxonomy" id="180675"/>
    <lineage>
        <taxon>Eukaryota</taxon>
        <taxon>Viridiplantae</taxon>
        <taxon>Streptophyta</taxon>
        <taxon>Embryophyta</taxon>
        <taxon>Tracheophyta</taxon>
        <taxon>Spermatophyta</taxon>
        <taxon>Magnoliopsida</taxon>
        <taxon>eudicotyledons</taxon>
        <taxon>Gunneridae</taxon>
        <taxon>Pentapetalae</taxon>
        <taxon>asterids</taxon>
        <taxon>lamiids</taxon>
        <taxon>Lamiales</taxon>
        <taxon>Lamiaceae</taxon>
        <taxon>Nepetoideae</taxon>
        <taxon>Mentheae</taxon>
        <taxon>Salviinae</taxon>
        <taxon>Salvia</taxon>
        <taxon>Salvia subgen. Calosphace</taxon>
        <taxon>core Calosphace</taxon>
    </lineage>
</organism>
<evidence type="ECO:0000313" key="2">
    <source>
        <dbReference type="Proteomes" id="UP000298416"/>
    </source>
</evidence>
<comment type="caution">
    <text evidence="1">The sequence shown here is derived from an EMBL/GenBank/DDBJ whole genome shotgun (WGS) entry which is preliminary data.</text>
</comment>
<dbReference type="AlphaFoldDB" id="A0A8X8XJJ5"/>
<name>A0A8X8XJJ5_SALSN</name>
<protein>
    <submittedName>
        <fullName evidence="1">Uncharacterized protein</fullName>
    </submittedName>
</protein>
<evidence type="ECO:0000313" key="1">
    <source>
        <dbReference type="EMBL" id="KAG6413754.1"/>
    </source>
</evidence>
<keyword evidence="2" id="KW-1185">Reference proteome</keyword>
<gene>
    <name evidence="1" type="ORF">SASPL_126468</name>
</gene>
<dbReference type="EMBL" id="PNBA02000009">
    <property type="protein sequence ID" value="KAG6413754.1"/>
    <property type="molecule type" value="Genomic_DNA"/>
</dbReference>
<reference evidence="1" key="2">
    <citation type="submission" date="2020-08" db="EMBL/GenBank/DDBJ databases">
        <title>Plant Genome Project.</title>
        <authorList>
            <person name="Zhang R.-G."/>
        </authorList>
    </citation>
    <scope>NUCLEOTIDE SEQUENCE</scope>
    <source>
        <strain evidence="1">Huo1</strain>
        <tissue evidence="1">Leaf</tissue>
    </source>
</reference>